<dbReference type="InterPro" id="IPR051535">
    <property type="entry name" value="Siderophore_ABC-ATPase"/>
</dbReference>
<dbReference type="Pfam" id="PF00005">
    <property type="entry name" value="ABC_tran"/>
    <property type="match status" value="1"/>
</dbReference>
<dbReference type="GO" id="GO:0005524">
    <property type="term" value="F:ATP binding"/>
    <property type="evidence" value="ECO:0007669"/>
    <property type="project" value="UniProtKB-KW"/>
</dbReference>
<dbReference type="InterPro" id="IPR003593">
    <property type="entry name" value="AAA+_ATPase"/>
</dbReference>
<keyword evidence="3" id="KW-0813">Transport</keyword>
<dbReference type="InterPro" id="IPR003439">
    <property type="entry name" value="ABC_transporter-like_ATP-bd"/>
</dbReference>
<evidence type="ECO:0000313" key="12">
    <source>
        <dbReference type="EMBL" id="MBN9672300.1"/>
    </source>
</evidence>
<dbReference type="PANTHER" id="PTHR42771">
    <property type="entry name" value="IRON(3+)-HYDROXAMATE IMPORT ATP-BINDING PROTEIN FHUC"/>
    <property type="match status" value="1"/>
</dbReference>
<dbReference type="CDD" id="cd03214">
    <property type="entry name" value="ABC_Iron-Siderophores_B12_Hemin"/>
    <property type="match status" value="1"/>
</dbReference>
<keyword evidence="6" id="KW-0547">Nucleotide-binding</keyword>
<evidence type="ECO:0000256" key="3">
    <source>
        <dbReference type="ARBA" id="ARBA00022448"/>
    </source>
</evidence>
<organism evidence="12 13">
    <name type="scientific">Roseibium aggregatum</name>
    <dbReference type="NCBI Taxonomy" id="187304"/>
    <lineage>
        <taxon>Bacteria</taxon>
        <taxon>Pseudomonadati</taxon>
        <taxon>Pseudomonadota</taxon>
        <taxon>Alphaproteobacteria</taxon>
        <taxon>Hyphomicrobiales</taxon>
        <taxon>Stappiaceae</taxon>
        <taxon>Roseibium</taxon>
    </lineage>
</organism>
<evidence type="ECO:0000256" key="8">
    <source>
        <dbReference type="ARBA" id="ARBA00023004"/>
    </source>
</evidence>
<evidence type="ECO:0000256" key="1">
    <source>
        <dbReference type="ARBA" id="ARBA00004202"/>
    </source>
</evidence>
<dbReference type="GO" id="GO:0005886">
    <property type="term" value="C:plasma membrane"/>
    <property type="evidence" value="ECO:0007669"/>
    <property type="project" value="UniProtKB-SubCell"/>
</dbReference>
<dbReference type="InterPro" id="IPR027417">
    <property type="entry name" value="P-loop_NTPase"/>
</dbReference>
<dbReference type="FunFam" id="3.40.50.300:FF:000134">
    <property type="entry name" value="Iron-enterobactin ABC transporter ATP-binding protein"/>
    <property type="match status" value="1"/>
</dbReference>
<comment type="similarity">
    <text evidence="2">Belongs to the ABC transporter superfamily.</text>
</comment>
<comment type="caution">
    <text evidence="12">The sequence shown here is derived from an EMBL/GenBank/DDBJ whole genome shotgun (WGS) entry which is preliminary data.</text>
</comment>
<evidence type="ECO:0000259" key="11">
    <source>
        <dbReference type="PROSITE" id="PS50893"/>
    </source>
</evidence>
<name>A0A939J5J0_9HYPH</name>
<evidence type="ECO:0000256" key="9">
    <source>
        <dbReference type="ARBA" id="ARBA00023065"/>
    </source>
</evidence>
<dbReference type="PROSITE" id="PS00211">
    <property type="entry name" value="ABC_TRANSPORTER_1"/>
    <property type="match status" value="1"/>
</dbReference>
<feature type="domain" description="ABC transporter" evidence="11">
    <location>
        <begin position="13"/>
        <end position="249"/>
    </location>
</feature>
<keyword evidence="4" id="KW-1003">Cell membrane</keyword>
<protein>
    <submittedName>
        <fullName evidence="12">ABC transporter ATP-binding protein</fullName>
    </submittedName>
</protein>
<dbReference type="EMBL" id="JAEKJZ010000004">
    <property type="protein sequence ID" value="MBN9672300.1"/>
    <property type="molecule type" value="Genomic_DNA"/>
</dbReference>
<keyword evidence="10" id="KW-0472">Membrane</keyword>
<dbReference type="InterPro" id="IPR017871">
    <property type="entry name" value="ABC_transporter-like_CS"/>
</dbReference>
<dbReference type="PROSITE" id="PS50893">
    <property type="entry name" value="ABC_TRANSPORTER_2"/>
    <property type="match status" value="1"/>
</dbReference>
<evidence type="ECO:0000256" key="4">
    <source>
        <dbReference type="ARBA" id="ARBA00022475"/>
    </source>
</evidence>
<dbReference type="GO" id="GO:0016887">
    <property type="term" value="F:ATP hydrolysis activity"/>
    <property type="evidence" value="ECO:0007669"/>
    <property type="project" value="InterPro"/>
</dbReference>
<dbReference type="RefSeq" id="WP_207142154.1">
    <property type="nucleotide sequence ID" value="NZ_JAEKJZ010000004.1"/>
</dbReference>
<evidence type="ECO:0000256" key="2">
    <source>
        <dbReference type="ARBA" id="ARBA00005417"/>
    </source>
</evidence>
<proteinExistence type="inferred from homology"/>
<evidence type="ECO:0000313" key="13">
    <source>
        <dbReference type="Proteomes" id="UP000664096"/>
    </source>
</evidence>
<keyword evidence="9" id="KW-0406">Ion transport</keyword>
<dbReference type="SMART" id="SM00382">
    <property type="entry name" value="AAA"/>
    <property type="match status" value="1"/>
</dbReference>
<dbReference type="PANTHER" id="PTHR42771:SF2">
    <property type="entry name" value="IRON(3+)-HYDROXAMATE IMPORT ATP-BINDING PROTEIN FHUC"/>
    <property type="match status" value="1"/>
</dbReference>
<keyword evidence="8" id="KW-0408">Iron</keyword>
<evidence type="ECO:0000256" key="10">
    <source>
        <dbReference type="ARBA" id="ARBA00023136"/>
    </source>
</evidence>
<evidence type="ECO:0000256" key="6">
    <source>
        <dbReference type="ARBA" id="ARBA00022741"/>
    </source>
</evidence>
<dbReference type="SUPFAM" id="SSF52540">
    <property type="entry name" value="P-loop containing nucleoside triphosphate hydrolases"/>
    <property type="match status" value="1"/>
</dbReference>
<dbReference type="Proteomes" id="UP000664096">
    <property type="component" value="Unassembled WGS sequence"/>
</dbReference>
<dbReference type="AlphaFoldDB" id="A0A939J5J0"/>
<dbReference type="GO" id="GO:0006826">
    <property type="term" value="P:iron ion transport"/>
    <property type="evidence" value="ECO:0007669"/>
    <property type="project" value="UniProtKB-KW"/>
</dbReference>
<gene>
    <name evidence="12" type="ORF">JF539_18245</name>
</gene>
<sequence length="266" mass="28526">MTTSSQETLPNGLAAAHIHVELGGKTILPDVDFKLMAGKVTVIVGPNACGKSTLLRSLARLLPLSGGKVVLDGHDIHKLPGKQLARRLGLLPQSSPAPAGLTVRSLAARGRTPHQGPFRPWSRADEEAVERALEATGLGHLADRPIDALSGGQRQRAWLSLALAQDTELLLLDEPTTYLDLPHQIEILDLVRALNVNDGRTVAMVLHDINLAARVADRIVGMKDGRIEVEGTPEEVVTEAWMKTLFGLNCVVIRDPKRGGPLVVPA</sequence>
<dbReference type="Gene3D" id="3.40.50.300">
    <property type="entry name" value="P-loop containing nucleotide triphosphate hydrolases"/>
    <property type="match status" value="1"/>
</dbReference>
<accession>A0A939J5J0</accession>
<keyword evidence="7 12" id="KW-0067">ATP-binding</keyword>
<evidence type="ECO:0000256" key="5">
    <source>
        <dbReference type="ARBA" id="ARBA00022496"/>
    </source>
</evidence>
<keyword evidence="5" id="KW-0410">Iron transport</keyword>
<reference evidence="12" key="1">
    <citation type="submission" date="2020-12" db="EMBL/GenBank/DDBJ databases">
        <title>Oil enriched cultivation method for isolating marine PHA-producing bacteria.</title>
        <authorList>
            <person name="Zheng W."/>
            <person name="Yu S."/>
            <person name="Huang Y."/>
        </authorList>
    </citation>
    <scope>NUCLEOTIDE SEQUENCE</scope>
    <source>
        <strain evidence="12">SY-2-12</strain>
    </source>
</reference>
<evidence type="ECO:0000256" key="7">
    <source>
        <dbReference type="ARBA" id="ARBA00022840"/>
    </source>
</evidence>
<comment type="subcellular location">
    <subcellularLocation>
        <location evidence="1">Cell membrane</location>
        <topology evidence="1">Peripheral membrane protein</topology>
    </subcellularLocation>
</comment>